<dbReference type="AlphaFoldDB" id="A0A939LNK6"/>
<feature type="transmembrane region" description="Helical" evidence="1">
    <location>
        <begin position="174"/>
        <end position="195"/>
    </location>
</feature>
<comment type="caution">
    <text evidence="2">The sequence shown here is derived from an EMBL/GenBank/DDBJ whole genome shotgun (WGS) entry which is preliminary data.</text>
</comment>
<keyword evidence="3" id="KW-1185">Reference proteome</keyword>
<accession>A0A939LNK6</accession>
<keyword evidence="1" id="KW-1133">Transmembrane helix</keyword>
<dbReference type="EMBL" id="JAGEMK010000002">
    <property type="protein sequence ID" value="MBO1751126.1"/>
    <property type="molecule type" value="Genomic_DNA"/>
</dbReference>
<keyword evidence="1" id="KW-0812">Transmembrane</keyword>
<evidence type="ECO:0000313" key="3">
    <source>
        <dbReference type="Proteomes" id="UP000664209"/>
    </source>
</evidence>
<dbReference type="InterPro" id="IPR021315">
    <property type="entry name" value="Gap/Sap"/>
</dbReference>
<organism evidence="2 3">
    <name type="scientific">Actinotalea soli</name>
    <dbReference type="NCBI Taxonomy" id="2819234"/>
    <lineage>
        <taxon>Bacteria</taxon>
        <taxon>Bacillati</taxon>
        <taxon>Actinomycetota</taxon>
        <taxon>Actinomycetes</taxon>
        <taxon>Micrococcales</taxon>
        <taxon>Cellulomonadaceae</taxon>
        <taxon>Actinotalea</taxon>
    </lineage>
</organism>
<feature type="transmembrane region" description="Helical" evidence="1">
    <location>
        <begin position="132"/>
        <end position="154"/>
    </location>
</feature>
<reference evidence="2" key="1">
    <citation type="submission" date="2021-03" db="EMBL/GenBank/DDBJ databases">
        <title>Actinotalea soli sp. nov., isolated from soil.</title>
        <authorList>
            <person name="Ping W."/>
            <person name="Zhang J."/>
        </authorList>
    </citation>
    <scope>NUCLEOTIDE SEQUENCE</scope>
    <source>
        <strain evidence="2">BY-33</strain>
    </source>
</reference>
<evidence type="ECO:0000313" key="2">
    <source>
        <dbReference type="EMBL" id="MBO1751126.1"/>
    </source>
</evidence>
<dbReference type="Pfam" id="PF11139">
    <property type="entry name" value="SfLAP"/>
    <property type="match status" value="1"/>
</dbReference>
<feature type="transmembrane region" description="Helical" evidence="1">
    <location>
        <begin position="81"/>
        <end position="98"/>
    </location>
</feature>
<evidence type="ECO:0000256" key="1">
    <source>
        <dbReference type="SAM" id="Phobius"/>
    </source>
</evidence>
<gene>
    <name evidence="2" type="ORF">J4G33_04845</name>
</gene>
<keyword evidence="1" id="KW-0472">Membrane</keyword>
<name>A0A939LNK6_9CELL</name>
<sequence>MTLELLGPLAVLALIDSTSFGTLLIPLWLMLAPTGLRAGRVLAFLGTVAAFYLAVGVALLAGADAVLDGAQGALETPGGTVGQLLIGAALLVWSFFIGRKPVGGKAAGAGPGRGQGRLMRWRERAMSGQGGGGALLALALGAAAAEVATMLPYLGAIGLLSTSGLGVVEQVGVLAAYCVVMVLPALALLLARLVARRLVEAPLLRLQGWMERTGAETTAWIVGIVGFLLARDALGRLPEVGDLLGGLGG</sequence>
<dbReference type="Proteomes" id="UP000664209">
    <property type="component" value="Unassembled WGS sequence"/>
</dbReference>
<proteinExistence type="predicted"/>
<feature type="transmembrane region" description="Helical" evidence="1">
    <location>
        <begin position="41"/>
        <end position="61"/>
    </location>
</feature>
<protein>
    <submittedName>
        <fullName evidence="2">GAP family protein</fullName>
    </submittedName>
</protein>
<dbReference type="RefSeq" id="WP_208054813.1">
    <property type="nucleotide sequence ID" value="NZ_JAGEMK010000002.1"/>
</dbReference>
<feature type="transmembrane region" description="Helical" evidence="1">
    <location>
        <begin position="6"/>
        <end position="29"/>
    </location>
</feature>